<evidence type="ECO:0000313" key="3">
    <source>
        <dbReference type="Proteomes" id="UP001597318"/>
    </source>
</evidence>
<dbReference type="InterPro" id="IPR003754">
    <property type="entry name" value="4pyrrol_synth_uPrphyn_synth"/>
</dbReference>
<organism evidence="2 3">
    <name type="scientific">Metabacillus endolithicus</name>
    <dbReference type="NCBI Taxonomy" id="1535204"/>
    <lineage>
        <taxon>Bacteria</taxon>
        <taxon>Bacillati</taxon>
        <taxon>Bacillota</taxon>
        <taxon>Bacilli</taxon>
        <taxon>Bacillales</taxon>
        <taxon>Bacillaceae</taxon>
        <taxon>Metabacillus</taxon>
    </lineage>
</organism>
<name>A0ABW5BW26_9BACI</name>
<dbReference type="SUPFAM" id="SSF69618">
    <property type="entry name" value="HemD-like"/>
    <property type="match status" value="1"/>
</dbReference>
<dbReference type="Pfam" id="PF02602">
    <property type="entry name" value="HEM4"/>
    <property type="match status" value="1"/>
</dbReference>
<dbReference type="GO" id="GO:0004852">
    <property type="term" value="F:uroporphyrinogen-III synthase activity"/>
    <property type="evidence" value="ECO:0007669"/>
    <property type="project" value="UniProtKB-EC"/>
</dbReference>
<accession>A0ABW5BW26</accession>
<dbReference type="RefSeq" id="WP_247344852.1">
    <property type="nucleotide sequence ID" value="NZ_CP095550.1"/>
</dbReference>
<dbReference type="PANTHER" id="PTHR40082:SF1">
    <property type="entry name" value="BLR5956 PROTEIN"/>
    <property type="match status" value="1"/>
</dbReference>
<dbReference type="InterPro" id="IPR036108">
    <property type="entry name" value="4pyrrol_syn_uPrphyn_synt_sf"/>
</dbReference>
<dbReference type="InterPro" id="IPR039793">
    <property type="entry name" value="UROS/Hem4"/>
</dbReference>
<protein>
    <submittedName>
        <fullName evidence="2">Uroporphyrinogen-III synthase</fullName>
        <ecNumber evidence="2">4.2.1.75</ecNumber>
    </submittedName>
</protein>
<reference evidence="3" key="1">
    <citation type="journal article" date="2019" name="Int. J. Syst. Evol. Microbiol.">
        <title>The Global Catalogue of Microorganisms (GCM) 10K type strain sequencing project: providing services to taxonomists for standard genome sequencing and annotation.</title>
        <authorList>
            <consortium name="The Broad Institute Genomics Platform"/>
            <consortium name="The Broad Institute Genome Sequencing Center for Infectious Disease"/>
            <person name="Wu L."/>
            <person name="Ma J."/>
        </authorList>
    </citation>
    <scope>NUCLEOTIDE SEQUENCE [LARGE SCALE GENOMIC DNA]</scope>
    <source>
        <strain evidence="3">CGMCC 1.15474</strain>
    </source>
</reference>
<dbReference type="PANTHER" id="PTHR40082">
    <property type="entry name" value="BLR5956 PROTEIN"/>
    <property type="match status" value="1"/>
</dbReference>
<feature type="domain" description="Tetrapyrrole biosynthesis uroporphyrinogen III synthase" evidence="1">
    <location>
        <begin position="23"/>
        <end position="252"/>
    </location>
</feature>
<evidence type="ECO:0000313" key="2">
    <source>
        <dbReference type="EMBL" id="MFD2213774.1"/>
    </source>
</evidence>
<keyword evidence="3" id="KW-1185">Reference proteome</keyword>
<proteinExistence type="predicted"/>
<evidence type="ECO:0000259" key="1">
    <source>
        <dbReference type="Pfam" id="PF02602"/>
    </source>
</evidence>
<keyword evidence="2" id="KW-0456">Lyase</keyword>
<sequence>MGEIRPLQGKRVLITRAKSQVEEFIQKIEEEGGVGISAPLLEIRPKKSSESIIHQTLTRLHEFDCIVFTSANGVKYFKKFLDQFGIPYETLQHMIAASVGRKTSKQMEKLNLTVSVIPEEFVAEKLAESIGEKLPKSSKILVIRGNLSRPVLITELKKQGFNTEDLIVYETLHNKREADKLISYIKEDQLDYITFTSSSTVDSFMKVLHKSELMQHLSKVTFICIGPITNNTLKEYGFTGVMPASYTIDDMVKLMVELEQNREDNQ</sequence>
<gene>
    <name evidence="2" type="ORF">ACFSKK_08800</name>
</gene>
<comment type="caution">
    <text evidence="2">The sequence shown here is derived from an EMBL/GenBank/DDBJ whole genome shotgun (WGS) entry which is preliminary data.</text>
</comment>
<dbReference type="EC" id="4.2.1.75" evidence="2"/>
<dbReference type="Proteomes" id="UP001597318">
    <property type="component" value="Unassembled WGS sequence"/>
</dbReference>
<dbReference type="Gene3D" id="3.40.50.10090">
    <property type="match status" value="2"/>
</dbReference>
<dbReference type="CDD" id="cd06578">
    <property type="entry name" value="HemD"/>
    <property type="match status" value="1"/>
</dbReference>
<dbReference type="EMBL" id="JBHUIK010000002">
    <property type="protein sequence ID" value="MFD2213774.1"/>
    <property type="molecule type" value="Genomic_DNA"/>
</dbReference>